<dbReference type="EMBL" id="JARJCW010000010">
    <property type="protein sequence ID" value="KAJ7220094.1"/>
    <property type="molecule type" value="Genomic_DNA"/>
</dbReference>
<reference evidence="1" key="1">
    <citation type="submission" date="2023-03" db="EMBL/GenBank/DDBJ databases">
        <title>Massive genome expansion in bonnet fungi (Mycena s.s.) driven by repeated elements and novel gene families across ecological guilds.</title>
        <authorList>
            <consortium name="Lawrence Berkeley National Laboratory"/>
            <person name="Harder C.B."/>
            <person name="Miyauchi S."/>
            <person name="Viragh M."/>
            <person name="Kuo A."/>
            <person name="Thoen E."/>
            <person name="Andreopoulos B."/>
            <person name="Lu D."/>
            <person name="Skrede I."/>
            <person name="Drula E."/>
            <person name="Henrissat B."/>
            <person name="Morin E."/>
            <person name="Kohler A."/>
            <person name="Barry K."/>
            <person name="LaButti K."/>
            <person name="Morin E."/>
            <person name="Salamov A."/>
            <person name="Lipzen A."/>
            <person name="Mereny Z."/>
            <person name="Hegedus B."/>
            <person name="Baldrian P."/>
            <person name="Stursova M."/>
            <person name="Weitz H."/>
            <person name="Taylor A."/>
            <person name="Grigoriev I.V."/>
            <person name="Nagy L.G."/>
            <person name="Martin F."/>
            <person name="Kauserud H."/>
        </authorList>
    </citation>
    <scope>NUCLEOTIDE SEQUENCE</scope>
    <source>
        <strain evidence="1">9144</strain>
    </source>
</reference>
<gene>
    <name evidence="1" type="ORF">GGX14DRAFT_585515</name>
</gene>
<keyword evidence="2" id="KW-1185">Reference proteome</keyword>
<dbReference type="Gene3D" id="3.80.10.10">
    <property type="entry name" value="Ribonuclease Inhibitor"/>
    <property type="match status" value="1"/>
</dbReference>
<dbReference type="InterPro" id="IPR032675">
    <property type="entry name" value="LRR_dom_sf"/>
</dbReference>
<organism evidence="1 2">
    <name type="scientific">Mycena pura</name>
    <dbReference type="NCBI Taxonomy" id="153505"/>
    <lineage>
        <taxon>Eukaryota</taxon>
        <taxon>Fungi</taxon>
        <taxon>Dikarya</taxon>
        <taxon>Basidiomycota</taxon>
        <taxon>Agaricomycotina</taxon>
        <taxon>Agaricomycetes</taxon>
        <taxon>Agaricomycetidae</taxon>
        <taxon>Agaricales</taxon>
        <taxon>Marasmiineae</taxon>
        <taxon>Mycenaceae</taxon>
        <taxon>Mycena</taxon>
    </lineage>
</organism>
<protein>
    <recommendedName>
        <fullName evidence="3">F-box domain-containing protein</fullName>
    </recommendedName>
</protein>
<name>A0AAD6VRM0_9AGAR</name>
<accession>A0AAD6VRM0</accession>
<dbReference type="SUPFAM" id="SSF52047">
    <property type="entry name" value="RNI-like"/>
    <property type="match status" value="1"/>
</dbReference>
<sequence length="396" mass="44317">MDCCPFPLEVVDIIIHQLHFDLAALKACSLVCRSWLPSCRTQLFRHLELHPTGRASPANLYRFLSDAPQIAPYIKELDVPCERSSWISWDTVLPALLGWLQNVEQIELRGCDIPWLPAPLTAAIYTLFRSPCMKRVSLRLCVLPSSCSDLFGSALESIELSDVTIETDASAHVAKECRAPRPRRVMIEGKAIGSVVDWLVPSAEDLQDLCVRYQGDDSDAQQAIERLLQCASSLKTLDISLYPACLRECLRPTLIHHHATLTIRFPESTSGLCAAPSICYNHDLQQLRLLHFDMDVSSPTNQLPWLYSLLSRLTTQHLIQKISIDARHRPRRLCTGPPMLDTHGWSDVDALLARTAPAHLREVHVQIGDPYDAATLARVAASMPELRAKGILRVTM</sequence>
<evidence type="ECO:0008006" key="3">
    <source>
        <dbReference type="Google" id="ProtNLM"/>
    </source>
</evidence>
<dbReference type="Proteomes" id="UP001219525">
    <property type="component" value="Unassembled WGS sequence"/>
</dbReference>
<evidence type="ECO:0000313" key="2">
    <source>
        <dbReference type="Proteomes" id="UP001219525"/>
    </source>
</evidence>
<dbReference type="AlphaFoldDB" id="A0AAD6VRM0"/>
<comment type="caution">
    <text evidence="1">The sequence shown here is derived from an EMBL/GenBank/DDBJ whole genome shotgun (WGS) entry which is preliminary data.</text>
</comment>
<evidence type="ECO:0000313" key="1">
    <source>
        <dbReference type="EMBL" id="KAJ7220094.1"/>
    </source>
</evidence>
<proteinExistence type="predicted"/>